<name>A0AAE1J5Z2_9FABA</name>
<protein>
    <recommendedName>
        <fullName evidence="9">Cytochrome P450</fullName>
    </recommendedName>
</protein>
<gene>
    <name evidence="7" type="ORF">QN277_025605</name>
</gene>
<keyword evidence="4 5" id="KW-0349">Heme</keyword>
<dbReference type="InterPro" id="IPR017972">
    <property type="entry name" value="Cyt_P450_CS"/>
</dbReference>
<evidence type="ECO:0000256" key="2">
    <source>
        <dbReference type="ARBA" id="ARBA00022723"/>
    </source>
</evidence>
<keyword evidence="6" id="KW-0472">Membrane</keyword>
<dbReference type="InterPro" id="IPR036396">
    <property type="entry name" value="Cyt_P450_sf"/>
</dbReference>
<dbReference type="Gene3D" id="1.10.630.10">
    <property type="entry name" value="Cytochrome P450"/>
    <property type="match status" value="1"/>
</dbReference>
<dbReference type="PANTHER" id="PTHR47955">
    <property type="entry name" value="CYTOCHROME P450 FAMILY 71 PROTEIN"/>
    <property type="match status" value="1"/>
</dbReference>
<keyword evidence="3 4" id="KW-0408">Iron</keyword>
<dbReference type="AlphaFoldDB" id="A0AAE1J5Z2"/>
<sequence>MALLSLVKHHFPLDLNNPLLSVSCFFIFLLFLLNLIRTRTASKSKSNLNLPPSPPKLPIIGNLHQLGTLPHHSFRSLSKNYGPLMFLQLGQTPAVVISSAELACEFMKTHDLTIADRPQGTCPKILLYGCTDVGFGSYGSENWKQKKKICANELLNLRRVQQFKSIREEQSGDLVKKIRDLCLSGAGSVNLSELLIAKSNDLVCECVLGDKFNTEGNIRIGELARKVMVNLMAFSVGDYFPLLRWVDALTGLVSRLKAIFGELDYFFDHVIEERRNMRLKKIRSGHDQFSNRKSFLDIFLQLQDDDMLDYSFSENDIKSILMDMFVGGSDTTSTAMEWAMSELVMNPTKMQKAQEEVRRVVGKKSKVEEEDINQMTYLKCVVKEILRLHPPTGLIPPRLTRSTLNFRGYTIPAKTTVYINAWAIQRDAEFWERPEEFVPERFEKNDVEFKGQDFHFIPFGSGRRMCPGMLFGVAAVESMLANLLYWFDWNLASINGVTVQHVDMEETFGLTVSKKVPLYLKPIPYYP</sequence>
<keyword evidence="5" id="KW-0560">Oxidoreductase</keyword>
<dbReference type="Pfam" id="PF00067">
    <property type="entry name" value="p450"/>
    <property type="match status" value="1"/>
</dbReference>
<dbReference type="CDD" id="cd11072">
    <property type="entry name" value="CYP71-like"/>
    <property type="match status" value="1"/>
</dbReference>
<dbReference type="EMBL" id="JAWXYG010000008">
    <property type="protein sequence ID" value="KAK4264426.1"/>
    <property type="molecule type" value="Genomic_DNA"/>
</dbReference>
<dbReference type="FunFam" id="1.10.630.10:FF:000011">
    <property type="entry name" value="Cytochrome P450 83B1"/>
    <property type="match status" value="1"/>
</dbReference>
<evidence type="ECO:0000256" key="4">
    <source>
        <dbReference type="PIRSR" id="PIRSR602401-1"/>
    </source>
</evidence>
<comment type="cofactor">
    <cofactor evidence="4">
        <name>heme</name>
        <dbReference type="ChEBI" id="CHEBI:30413"/>
    </cofactor>
</comment>
<dbReference type="GO" id="GO:0016705">
    <property type="term" value="F:oxidoreductase activity, acting on paired donors, with incorporation or reduction of molecular oxygen"/>
    <property type="evidence" value="ECO:0007669"/>
    <property type="project" value="InterPro"/>
</dbReference>
<keyword evidence="2 4" id="KW-0479">Metal-binding</keyword>
<keyword evidence="6" id="KW-1133">Transmembrane helix</keyword>
<dbReference type="InterPro" id="IPR001128">
    <property type="entry name" value="Cyt_P450"/>
</dbReference>
<dbReference type="GO" id="GO:0004497">
    <property type="term" value="F:monooxygenase activity"/>
    <property type="evidence" value="ECO:0007669"/>
    <property type="project" value="UniProtKB-KW"/>
</dbReference>
<evidence type="ECO:0000256" key="6">
    <source>
        <dbReference type="SAM" id="Phobius"/>
    </source>
</evidence>
<dbReference type="GO" id="GO:0005506">
    <property type="term" value="F:iron ion binding"/>
    <property type="evidence" value="ECO:0007669"/>
    <property type="project" value="InterPro"/>
</dbReference>
<dbReference type="InterPro" id="IPR002401">
    <property type="entry name" value="Cyt_P450_E_grp-I"/>
</dbReference>
<dbReference type="GO" id="GO:0020037">
    <property type="term" value="F:heme binding"/>
    <property type="evidence" value="ECO:0007669"/>
    <property type="project" value="InterPro"/>
</dbReference>
<dbReference type="PANTHER" id="PTHR47955:SF15">
    <property type="entry name" value="CYTOCHROME P450 71A2-LIKE"/>
    <property type="match status" value="1"/>
</dbReference>
<keyword evidence="8" id="KW-1185">Reference proteome</keyword>
<feature type="binding site" description="axial binding residue" evidence="4">
    <location>
        <position position="466"/>
    </location>
    <ligand>
        <name>heme</name>
        <dbReference type="ChEBI" id="CHEBI:30413"/>
    </ligand>
    <ligandPart>
        <name>Fe</name>
        <dbReference type="ChEBI" id="CHEBI:18248"/>
    </ligandPart>
</feature>
<dbReference type="SUPFAM" id="SSF48264">
    <property type="entry name" value="Cytochrome P450"/>
    <property type="match status" value="1"/>
</dbReference>
<comment type="caution">
    <text evidence="7">The sequence shown here is derived from an EMBL/GenBank/DDBJ whole genome shotgun (WGS) entry which is preliminary data.</text>
</comment>
<dbReference type="PRINTS" id="PR00463">
    <property type="entry name" value="EP450I"/>
</dbReference>
<dbReference type="PRINTS" id="PR00385">
    <property type="entry name" value="P450"/>
</dbReference>
<dbReference type="PROSITE" id="PS00086">
    <property type="entry name" value="CYTOCHROME_P450"/>
    <property type="match status" value="1"/>
</dbReference>
<evidence type="ECO:0000256" key="1">
    <source>
        <dbReference type="ARBA" id="ARBA00010617"/>
    </source>
</evidence>
<reference evidence="7" key="1">
    <citation type="submission" date="2023-10" db="EMBL/GenBank/DDBJ databases">
        <title>Chromosome-level genome of the transformable northern wattle, Acacia crassicarpa.</title>
        <authorList>
            <person name="Massaro I."/>
            <person name="Sinha N.R."/>
            <person name="Poethig S."/>
            <person name="Leichty A.R."/>
        </authorList>
    </citation>
    <scope>NUCLEOTIDE SEQUENCE</scope>
    <source>
        <strain evidence="7">Acra3RX</strain>
        <tissue evidence="7">Leaf</tissue>
    </source>
</reference>
<organism evidence="7 8">
    <name type="scientific">Acacia crassicarpa</name>
    <name type="common">northern wattle</name>
    <dbReference type="NCBI Taxonomy" id="499986"/>
    <lineage>
        <taxon>Eukaryota</taxon>
        <taxon>Viridiplantae</taxon>
        <taxon>Streptophyta</taxon>
        <taxon>Embryophyta</taxon>
        <taxon>Tracheophyta</taxon>
        <taxon>Spermatophyta</taxon>
        <taxon>Magnoliopsida</taxon>
        <taxon>eudicotyledons</taxon>
        <taxon>Gunneridae</taxon>
        <taxon>Pentapetalae</taxon>
        <taxon>rosids</taxon>
        <taxon>fabids</taxon>
        <taxon>Fabales</taxon>
        <taxon>Fabaceae</taxon>
        <taxon>Caesalpinioideae</taxon>
        <taxon>mimosoid clade</taxon>
        <taxon>Acacieae</taxon>
        <taxon>Acacia</taxon>
    </lineage>
</organism>
<accession>A0AAE1J5Z2</accession>
<keyword evidence="6" id="KW-0812">Transmembrane</keyword>
<keyword evidence="5" id="KW-0503">Monooxygenase</keyword>
<feature type="transmembrane region" description="Helical" evidence="6">
    <location>
        <begin position="20"/>
        <end position="36"/>
    </location>
</feature>
<evidence type="ECO:0000313" key="7">
    <source>
        <dbReference type="EMBL" id="KAK4264426.1"/>
    </source>
</evidence>
<evidence type="ECO:0008006" key="9">
    <source>
        <dbReference type="Google" id="ProtNLM"/>
    </source>
</evidence>
<evidence type="ECO:0000256" key="5">
    <source>
        <dbReference type="RuleBase" id="RU000461"/>
    </source>
</evidence>
<evidence type="ECO:0000256" key="3">
    <source>
        <dbReference type="ARBA" id="ARBA00023004"/>
    </source>
</evidence>
<evidence type="ECO:0000313" key="8">
    <source>
        <dbReference type="Proteomes" id="UP001293593"/>
    </source>
</evidence>
<proteinExistence type="inferred from homology"/>
<comment type="similarity">
    <text evidence="1 5">Belongs to the cytochrome P450 family.</text>
</comment>
<dbReference type="Proteomes" id="UP001293593">
    <property type="component" value="Unassembled WGS sequence"/>
</dbReference>